<sequence length="81" mass="9111">MGFVGVWLKRYDIRHSLVVKPLILYSSSLYSPSFSSLTPSFPFDNGKSTQLPALLEIKTSPRFKRILSVGNTVLTFTKSDK</sequence>
<evidence type="ECO:0000313" key="1">
    <source>
        <dbReference type="EMBL" id="TDB45660.1"/>
    </source>
</evidence>
<organism evidence="1 2">
    <name type="scientific">Photorhabdus luminescens subsp. mexicana</name>
    <dbReference type="NCBI Taxonomy" id="2100167"/>
    <lineage>
        <taxon>Bacteria</taxon>
        <taxon>Pseudomonadati</taxon>
        <taxon>Pseudomonadota</taxon>
        <taxon>Gammaproteobacteria</taxon>
        <taxon>Enterobacterales</taxon>
        <taxon>Morganellaceae</taxon>
        <taxon>Photorhabdus</taxon>
    </lineage>
</organism>
<dbReference type="Proteomes" id="UP000295550">
    <property type="component" value="Unassembled WGS sequence"/>
</dbReference>
<reference evidence="1 2" key="1">
    <citation type="journal article" date="2019" name="Int. J. Syst. Evol. Microbiol.">
        <title>Photorhabdus khanii subsp. guanajuatensis subsp. nov., isolated from Heterorhabditis atacamensis, and Photorhabdus luminescens subsp. mexicana subsp. nov., isolated from Heterorhabditis mexicana entomopathogenic nematodes.</title>
        <authorList>
            <person name="Machado R.A.R."/>
            <person name="Bruno P."/>
            <person name="Arce C.C.M."/>
            <person name="Liechti N."/>
            <person name="Kohler A."/>
            <person name="Bernal J."/>
            <person name="Bruggmann R."/>
            <person name="Turlings T.C.J."/>
        </authorList>
    </citation>
    <scope>NUCLEOTIDE SEQUENCE [LARGE SCALE GENOMIC DNA]</scope>
    <source>
        <strain evidence="1 2">MEX47-22</strain>
    </source>
</reference>
<accession>A0A4R4IXC5</accession>
<proteinExistence type="predicted"/>
<name>A0A4R4IXC5_PHOLU</name>
<comment type="caution">
    <text evidence="1">The sequence shown here is derived from an EMBL/GenBank/DDBJ whole genome shotgun (WGS) entry which is preliminary data.</text>
</comment>
<dbReference type="EMBL" id="PUJX01000027">
    <property type="protein sequence ID" value="TDB45660.1"/>
    <property type="molecule type" value="Genomic_DNA"/>
</dbReference>
<gene>
    <name evidence="1" type="ORF">C5468_20040</name>
</gene>
<dbReference type="AlphaFoldDB" id="A0A4R4IXC5"/>
<evidence type="ECO:0000313" key="2">
    <source>
        <dbReference type="Proteomes" id="UP000295550"/>
    </source>
</evidence>
<protein>
    <submittedName>
        <fullName evidence="1">Uncharacterized protein</fullName>
    </submittedName>
</protein>